<protein>
    <submittedName>
        <fullName evidence="1">Uncharacterized protein</fullName>
    </submittedName>
</protein>
<comment type="caution">
    <text evidence="1">The sequence shown here is derived from an EMBL/GenBank/DDBJ whole genome shotgun (WGS) entry which is preliminary data.</text>
</comment>
<reference evidence="1 2" key="1">
    <citation type="submission" date="2024-06" db="EMBL/GenBank/DDBJ databases">
        <title>The Natural Products Discovery Center: Release of the First 8490 Sequenced Strains for Exploring Actinobacteria Biosynthetic Diversity.</title>
        <authorList>
            <person name="Kalkreuter E."/>
            <person name="Kautsar S.A."/>
            <person name="Yang D."/>
            <person name="Bader C.D."/>
            <person name="Teijaro C.N."/>
            <person name="Fluegel L."/>
            <person name="Davis C.M."/>
            <person name="Simpson J.R."/>
            <person name="Lauterbach L."/>
            <person name="Steele A.D."/>
            <person name="Gui C."/>
            <person name="Meng S."/>
            <person name="Li G."/>
            <person name="Viehrig K."/>
            <person name="Ye F."/>
            <person name="Su P."/>
            <person name="Kiefer A.F."/>
            <person name="Nichols A."/>
            <person name="Cepeda A.J."/>
            <person name="Yan W."/>
            <person name="Fan B."/>
            <person name="Jiang Y."/>
            <person name="Adhikari A."/>
            <person name="Zheng C.-J."/>
            <person name="Schuster L."/>
            <person name="Cowan T.M."/>
            <person name="Smanski M.J."/>
            <person name="Chevrette M.G."/>
            <person name="De Carvalho L.P.S."/>
            <person name="Shen B."/>
        </authorList>
    </citation>
    <scope>NUCLEOTIDE SEQUENCE [LARGE SCALE GENOMIC DNA]</scope>
    <source>
        <strain evidence="1 2">NPDC048117</strain>
    </source>
</reference>
<dbReference type="EMBL" id="JBEZNA010000004">
    <property type="protein sequence ID" value="MEU9576241.1"/>
    <property type="molecule type" value="Genomic_DNA"/>
</dbReference>
<name>A0ABV3EJ62_9ACTN</name>
<gene>
    <name evidence="1" type="ORF">AB0D95_02955</name>
</gene>
<accession>A0ABV3EJ62</accession>
<dbReference type="Proteomes" id="UP001551584">
    <property type="component" value="Unassembled WGS sequence"/>
</dbReference>
<keyword evidence="2" id="KW-1185">Reference proteome</keyword>
<dbReference type="RefSeq" id="WP_359268326.1">
    <property type="nucleotide sequence ID" value="NZ_JBEZNA010000004.1"/>
</dbReference>
<sequence>MTLHSYALAAAHAAVAGWAVWNTEASLVHDDQMATVLFASVAALSITSALREVVAHIAPGRSVFSVLLADVPDDDEEFVEEAYDPDPVMAELDAPGRPQVEPLAQVGCRFCEIWWTSEGARHDEACPNSPEWRQL</sequence>
<organism evidence="1 2">
    <name type="scientific">Streptomyces chilikensis</name>
    <dbReference type="NCBI Taxonomy" id="1194079"/>
    <lineage>
        <taxon>Bacteria</taxon>
        <taxon>Bacillati</taxon>
        <taxon>Actinomycetota</taxon>
        <taxon>Actinomycetes</taxon>
        <taxon>Kitasatosporales</taxon>
        <taxon>Streptomycetaceae</taxon>
        <taxon>Streptomyces</taxon>
    </lineage>
</organism>
<proteinExistence type="predicted"/>
<evidence type="ECO:0000313" key="1">
    <source>
        <dbReference type="EMBL" id="MEU9576241.1"/>
    </source>
</evidence>
<evidence type="ECO:0000313" key="2">
    <source>
        <dbReference type="Proteomes" id="UP001551584"/>
    </source>
</evidence>